<proteinExistence type="predicted"/>
<evidence type="ECO:0000313" key="1">
    <source>
        <dbReference type="EMBL" id="ACB54000.1"/>
    </source>
</evidence>
<keyword evidence="2" id="KW-1185">Reference proteome</keyword>
<dbReference type="HOGENOM" id="CLU_629843_0_0_3"/>
<dbReference type="RefSeq" id="WP_009543302.1">
    <property type="nucleotide sequence ID" value="NC_010546.1"/>
</dbReference>
<dbReference type="OrthoDB" id="580965at2"/>
<dbReference type="STRING" id="43989.cce_4652"/>
<dbReference type="Proteomes" id="UP000001203">
    <property type="component" value="Chromosome circular"/>
</dbReference>
<name>B1WW72_CROS5</name>
<dbReference type="EMBL" id="CP000806">
    <property type="protein sequence ID" value="ACB54000.1"/>
    <property type="molecule type" value="Genomic_DNA"/>
</dbReference>
<dbReference type="AlphaFoldDB" id="B1WW72"/>
<reference evidence="1 2" key="1">
    <citation type="journal article" date="2008" name="Proc. Natl. Acad. Sci. U.S.A.">
        <title>The genome of Cyanothece 51142, a unicellular diazotrophic cyanobacterium important in the marine nitrogen cycle.</title>
        <authorList>
            <person name="Welsh E.A."/>
            <person name="Liberton M."/>
            <person name="Stoeckel J."/>
            <person name="Loh T."/>
            <person name="Elvitigala T."/>
            <person name="Wang C."/>
            <person name="Wollam A."/>
            <person name="Fulton R.S."/>
            <person name="Clifton S.W."/>
            <person name="Jacobs J.M."/>
            <person name="Aurora R."/>
            <person name="Ghosh B.K."/>
            <person name="Sherman L.A."/>
            <person name="Smith R.D."/>
            <person name="Wilson R.K."/>
            <person name="Pakrasi H.B."/>
        </authorList>
    </citation>
    <scope>NUCLEOTIDE SEQUENCE [LARGE SCALE GENOMIC DNA]</scope>
    <source>
        <strain evidence="2">ATCC 51142 / BH68</strain>
    </source>
</reference>
<sequence length="427" mass="50339">MNSVLMNQEHHQVLNNKYTHPQTIQEFDSIYEHFVYYIQMESSFEVLSRFRLLIEAENYPDPKILESLTQTLRSQSNSLDFNSFFNRCCQLFISYWSQTPDNESAMFELLSLFKNLPSSHNKSDQFSQKWQQSITDFAKSAQYLKLQRLVRLINPRLVSDAPKPQYLGDLIGRYPFLYKNCLLDKDDLREYRHLLSRIRKEKQHILKQGFRRGIIFQKQRLEIARLRQVSPETLLSLRQPAKHLTLLNDKEYTIALRQFIPLTQGNLFLGYQINQLRNNLDGLSFKEFKNWFINYLLQDINELSKREQFKQFLNNKIPLIASSSDYDSKQIDEFLIQRTSHQVLNGLIGYQGQNFNYQTLVDLITDLGATQIASVIGKLLLLNPRLRNYVTSQLSELFCFHESKSISNCVGLIQFLENYLIIWSIIA</sequence>
<organism evidence="1 2">
    <name type="scientific">Crocosphaera subtropica (strain ATCC 51142 / BH68)</name>
    <name type="common">Cyanothece sp. (strain ATCC 51142)</name>
    <dbReference type="NCBI Taxonomy" id="43989"/>
    <lineage>
        <taxon>Bacteria</taxon>
        <taxon>Bacillati</taxon>
        <taxon>Cyanobacteriota</taxon>
        <taxon>Cyanophyceae</taxon>
        <taxon>Oscillatoriophycideae</taxon>
        <taxon>Chroococcales</taxon>
        <taxon>Aphanothecaceae</taxon>
        <taxon>Crocosphaera</taxon>
        <taxon>Crocosphaera subtropica</taxon>
    </lineage>
</organism>
<protein>
    <submittedName>
        <fullName evidence="1">Uncharacterized protein</fullName>
    </submittedName>
</protein>
<dbReference type="KEGG" id="cyt:cce_4652"/>
<dbReference type="eggNOG" id="COG1672">
    <property type="taxonomic scope" value="Bacteria"/>
</dbReference>
<accession>B1WW72</accession>
<gene>
    <name evidence="1" type="ordered locus">cce_4652</name>
</gene>
<evidence type="ECO:0000313" key="2">
    <source>
        <dbReference type="Proteomes" id="UP000001203"/>
    </source>
</evidence>